<dbReference type="InterPro" id="IPR009926">
    <property type="entry name" value="T3SS_YcgR_PilZN"/>
</dbReference>
<dbReference type="SUPFAM" id="SSF141371">
    <property type="entry name" value="PilZ domain-like"/>
    <property type="match status" value="1"/>
</dbReference>
<keyword evidence="3" id="KW-0969">Cilium</keyword>
<dbReference type="RefSeq" id="WP_114745299.1">
    <property type="nucleotide sequence ID" value="NZ_QQAY01000004.1"/>
</dbReference>
<dbReference type="InterPro" id="IPR009875">
    <property type="entry name" value="PilZ_domain"/>
</dbReference>
<dbReference type="GO" id="GO:0035438">
    <property type="term" value="F:cyclic-di-GMP binding"/>
    <property type="evidence" value="ECO:0007669"/>
    <property type="project" value="InterPro"/>
</dbReference>
<feature type="domain" description="PilZ" evidence="1">
    <location>
        <begin position="98"/>
        <end position="206"/>
    </location>
</feature>
<evidence type="ECO:0000259" key="2">
    <source>
        <dbReference type="Pfam" id="PF12945"/>
    </source>
</evidence>
<keyword evidence="4" id="KW-1185">Reference proteome</keyword>
<comment type="caution">
    <text evidence="3">The sequence shown here is derived from an EMBL/GenBank/DDBJ whole genome shotgun (WGS) entry which is preliminary data.</text>
</comment>
<dbReference type="Pfam" id="PF07238">
    <property type="entry name" value="PilZ"/>
    <property type="match status" value="1"/>
</dbReference>
<gene>
    <name evidence="3" type="ORF">DFR59_10422</name>
</gene>
<dbReference type="AlphaFoldDB" id="A0A370GGR5"/>
<proteinExistence type="predicted"/>
<evidence type="ECO:0000313" key="3">
    <source>
        <dbReference type="EMBL" id="RDI42972.1"/>
    </source>
</evidence>
<name>A0A370GGR5_9BACI</name>
<keyword evidence="3" id="KW-0282">Flagellum</keyword>
<protein>
    <submittedName>
        <fullName evidence="3">C-di-GMP-binding flagellar brake protein YcgR</fullName>
    </submittedName>
</protein>
<accession>A0A370GGR5</accession>
<evidence type="ECO:0000313" key="4">
    <source>
        <dbReference type="Proteomes" id="UP000255326"/>
    </source>
</evidence>
<feature type="domain" description="Type III secretion system flagellar brake protein YcgR PilZN" evidence="2">
    <location>
        <begin position="4"/>
        <end position="89"/>
    </location>
</feature>
<sequence>MINIGAVLNLEPLRDGQKEKYKCKVHDIQGTRIYIDYPVNIDTDRTAFLLDGMQLSASYILEDNAVYQFETEVLGRAKKNLPMIILHYPGPEEIIKVQRRQYVRVETSVDVNLELKLDGQEVVLSSITEDISAGGCAVLLPQGHNVKKGMTGKVLLVLPMQTGEYHYLNLDAKVSRVWENNRLQIASIQFTDIENLHQQLLFRFCFDRQLIMKRKRVMN</sequence>
<dbReference type="Pfam" id="PF12945">
    <property type="entry name" value="PilZNR"/>
    <property type="match status" value="1"/>
</dbReference>
<dbReference type="OrthoDB" id="1951449at2"/>
<dbReference type="EMBL" id="QQAY01000004">
    <property type="protein sequence ID" value="RDI42972.1"/>
    <property type="molecule type" value="Genomic_DNA"/>
</dbReference>
<reference evidence="3 4" key="1">
    <citation type="submission" date="2018-07" db="EMBL/GenBank/DDBJ databases">
        <title>Genomic Encyclopedia of Type Strains, Phase IV (KMG-IV): sequencing the most valuable type-strain genomes for metagenomic binning, comparative biology and taxonomic classification.</title>
        <authorList>
            <person name="Goeker M."/>
        </authorList>
    </citation>
    <scope>NUCLEOTIDE SEQUENCE [LARGE SCALE GENOMIC DNA]</scope>
    <source>
        <strain evidence="3 4">DSM 25281</strain>
    </source>
</reference>
<dbReference type="Gene3D" id="2.40.10.220">
    <property type="entry name" value="predicted glycosyltransferase like domains"/>
    <property type="match status" value="1"/>
</dbReference>
<evidence type="ECO:0000259" key="1">
    <source>
        <dbReference type="Pfam" id="PF07238"/>
    </source>
</evidence>
<keyword evidence="3" id="KW-0966">Cell projection</keyword>
<dbReference type="Proteomes" id="UP000255326">
    <property type="component" value="Unassembled WGS sequence"/>
</dbReference>
<organism evidence="3 4">
    <name type="scientific">Falsibacillus pallidus</name>
    <dbReference type="NCBI Taxonomy" id="493781"/>
    <lineage>
        <taxon>Bacteria</taxon>
        <taxon>Bacillati</taxon>
        <taxon>Bacillota</taxon>
        <taxon>Bacilli</taxon>
        <taxon>Bacillales</taxon>
        <taxon>Bacillaceae</taxon>
        <taxon>Falsibacillus</taxon>
    </lineage>
</organism>